<protein>
    <submittedName>
        <fullName evidence="3">Uncharacterized protein</fullName>
    </submittedName>
</protein>
<name>A0AAD1U4Y2_EUPCR</name>
<organism evidence="3 4">
    <name type="scientific">Euplotes crassus</name>
    <dbReference type="NCBI Taxonomy" id="5936"/>
    <lineage>
        <taxon>Eukaryota</taxon>
        <taxon>Sar</taxon>
        <taxon>Alveolata</taxon>
        <taxon>Ciliophora</taxon>
        <taxon>Intramacronucleata</taxon>
        <taxon>Spirotrichea</taxon>
        <taxon>Hypotrichia</taxon>
        <taxon>Euplotida</taxon>
        <taxon>Euplotidae</taxon>
        <taxon>Moneuplotes</taxon>
    </lineage>
</organism>
<comment type="caution">
    <text evidence="3">The sequence shown here is derived from an EMBL/GenBank/DDBJ whole genome shotgun (WGS) entry which is preliminary data.</text>
</comment>
<evidence type="ECO:0000256" key="1">
    <source>
        <dbReference type="SAM" id="Coils"/>
    </source>
</evidence>
<dbReference type="Proteomes" id="UP001295684">
    <property type="component" value="Unassembled WGS sequence"/>
</dbReference>
<gene>
    <name evidence="3" type="ORF">ECRASSUSDP1_LOCUS1594</name>
</gene>
<feature type="compositionally biased region" description="Acidic residues" evidence="2">
    <location>
        <begin position="584"/>
        <end position="598"/>
    </location>
</feature>
<dbReference type="AlphaFoldDB" id="A0AAD1U4Y2"/>
<reference evidence="3" key="1">
    <citation type="submission" date="2023-07" db="EMBL/GenBank/DDBJ databases">
        <authorList>
            <consortium name="AG Swart"/>
            <person name="Singh M."/>
            <person name="Singh A."/>
            <person name="Seah K."/>
            <person name="Emmerich C."/>
        </authorList>
    </citation>
    <scope>NUCLEOTIDE SEQUENCE</scope>
    <source>
        <strain evidence="3">DP1</strain>
    </source>
</reference>
<proteinExistence type="predicted"/>
<evidence type="ECO:0000313" key="4">
    <source>
        <dbReference type="Proteomes" id="UP001295684"/>
    </source>
</evidence>
<evidence type="ECO:0000313" key="3">
    <source>
        <dbReference type="EMBL" id="CAI2360294.1"/>
    </source>
</evidence>
<keyword evidence="1" id="KW-0175">Coiled coil</keyword>
<evidence type="ECO:0000256" key="2">
    <source>
        <dbReference type="SAM" id="MobiDB-lite"/>
    </source>
</evidence>
<feature type="region of interest" description="Disordered" evidence="2">
    <location>
        <begin position="114"/>
        <end position="152"/>
    </location>
</feature>
<feature type="region of interest" description="Disordered" evidence="2">
    <location>
        <begin position="573"/>
        <end position="600"/>
    </location>
</feature>
<feature type="coiled-coil region" evidence="1">
    <location>
        <begin position="462"/>
        <end position="524"/>
    </location>
</feature>
<dbReference type="EMBL" id="CAMPGE010001502">
    <property type="protein sequence ID" value="CAI2360294.1"/>
    <property type="molecule type" value="Genomic_DNA"/>
</dbReference>
<accession>A0AAD1U4Y2</accession>
<keyword evidence="4" id="KW-1185">Reference proteome</keyword>
<sequence>MYKYTNQSFGNVKNLNKRLRQQVSMSQEEGPFRFRHKNDINNTQLLTKRSKFYNTSDKTKSVVRNSLSRFKPPSSTKGATQITRKSKIRARTIISKDKRYSAMNVIKSFFGSAKTSPSFKKNSKEIHNNEKPLSVSPKRTSSKMSTRKNFTKKSTIKDQVTISEYEINKKWHEYENVKMKYNLPSTKKNTNGKDIFTFSSPKMGVGPSNPATNKGVNLSTMSSFRGPNQLSLITNSFDSRMGGPESFTKNIVKRKKNKLSTLTCQDILLRSSSIHKCCECELTDIDCSINMYKNELNILKQSNLIITEEVRQLKELNGQLIDKLHRFEDAEATNLDNHIEYSEIEDGFDKICKNFSDEVDPSLGHTSVRKVTKKMLLYLQQFCYEQLSEIKCNYASKIDKIKKSFTEEIEFLSEALASASKTSLDLKKDFERNHTKNEVQDIDNSGKASELETLLQKSFCELQECKSKLETTESDLVKAKDIQEALETQVVKLKDKVGYEKDAKETYKQRLEEIETKYQNVSISTMHTQLASLKTQLDLQKLEDAKKLYDKDKKLKKAIQALKSFQCQRRTGVIQLPPNLGNEETADPAESSDSEDVSPIEIDGHKFISRTNIGTLSEQDEDPAEIERNIKKMFDEEEAAKKKKEEEVAEPEIVELSNSQKYKRIELYQVDRTKFEKAISKNPNLNGLY</sequence>